<gene>
    <name evidence="1" type="ORF">A361_05715</name>
</gene>
<proteinExistence type="predicted"/>
<protein>
    <submittedName>
        <fullName evidence="1">Uncharacterized protein</fullName>
    </submittedName>
</protein>
<dbReference type="KEGG" id="bon:A361_05715"/>
<accession>A0A160M7Z7</accession>
<evidence type="ECO:0000313" key="2">
    <source>
        <dbReference type="Proteomes" id="UP000077856"/>
    </source>
</evidence>
<reference evidence="1 2" key="1">
    <citation type="submission" date="2016-04" db="EMBL/GenBank/DDBJ databases">
        <title>Complete genome sequence of Bacillus oceanisediminis strain 2691.</title>
        <authorList>
            <person name="Jeong H."/>
            <person name="Kim H.J."/>
            <person name="Lee D.-W."/>
        </authorList>
    </citation>
    <scope>NUCLEOTIDE SEQUENCE [LARGE SCALE GENOMIC DNA]</scope>
    <source>
        <strain evidence="1 2">2691</strain>
    </source>
</reference>
<name>A0A160M7Z7_9BACI</name>
<organism evidence="1 2">
    <name type="scientific">Cytobacillus oceanisediminis 2691</name>
    <dbReference type="NCBI Taxonomy" id="1196031"/>
    <lineage>
        <taxon>Bacteria</taxon>
        <taxon>Bacillati</taxon>
        <taxon>Bacillota</taxon>
        <taxon>Bacilli</taxon>
        <taxon>Bacillales</taxon>
        <taxon>Bacillaceae</taxon>
        <taxon>Cytobacillus</taxon>
    </lineage>
</organism>
<sequence length="100" mass="11504">MSELAVKFGQQKSWFGPRVSLSSDKKKRENLEFCPKPLHVRTGEEEISWTESEVALCSDRKRGEIVNCVRSCPMFGQEKRKNRGLSPKSLYVRIEKEGKS</sequence>
<dbReference type="AlphaFoldDB" id="A0A160M7Z7"/>
<dbReference type="EMBL" id="CP015506">
    <property type="protein sequence ID" value="AND38642.1"/>
    <property type="molecule type" value="Genomic_DNA"/>
</dbReference>
<dbReference type="Proteomes" id="UP000077856">
    <property type="component" value="Chromosome"/>
</dbReference>
<dbReference type="STRING" id="1196031.A361_05715"/>
<evidence type="ECO:0000313" key="1">
    <source>
        <dbReference type="EMBL" id="AND38642.1"/>
    </source>
</evidence>